<feature type="compositionally biased region" description="Polar residues" evidence="1">
    <location>
        <begin position="333"/>
        <end position="348"/>
    </location>
</feature>
<feature type="compositionally biased region" description="Low complexity" evidence="1">
    <location>
        <begin position="192"/>
        <end position="220"/>
    </location>
</feature>
<dbReference type="Proteomes" id="UP000249218">
    <property type="component" value="Unassembled WGS sequence"/>
</dbReference>
<dbReference type="AlphaFoldDB" id="A0A2W1BWQ2"/>
<evidence type="ECO:0000313" key="2">
    <source>
        <dbReference type="EMBL" id="PZC78075.1"/>
    </source>
</evidence>
<feature type="region of interest" description="Disordered" evidence="1">
    <location>
        <begin position="329"/>
        <end position="388"/>
    </location>
</feature>
<protein>
    <submittedName>
        <fullName evidence="2">Uncharacterized protein</fullName>
    </submittedName>
</protein>
<reference evidence="2 3" key="1">
    <citation type="journal article" date="2017" name="BMC Biol.">
        <title>Genomic innovations, transcriptional plasticity and gene loss underlying the evolution and divergence of two highly polyphagous and invasive Helicoverpa pest species.</title>
        <authorList>
            <person name="Pearce S.L."/>
            <person name="Clarke D.F."/>
            <person name="East P.D."/>
            <person name="Elfekih S."/>
            <person name="Gordon K.H."/>
            <person name="Jermiin L.S."/>
            <person name="McGaughran A."/>
            <person name="Oakeshott J.G."/>
            <person name="Papanikolaou A."/>
            <person name="Perera O.P."/>
            <person name="Rane R.V."/>
            <person name="Richards S."/>
            <person name="Tay W.T."/>
            <person name="Walsh T.K."/>
            <person name="Anderson A."/>
            <person name="Anderson C.J."/>
            <person name="Asgari S."/>
            <person name="Board P.G."/>
            <person name="Bretschneider A."/>
            <person name="Campbell P.M."/>
            <person name="Chertemps T."/>
            <person name="Christeller J.T."/>
            <person name="Coppin C.W."/>
            <person name="Downes S.J."/>
            <person name="Duan G."/>
            <person name="Farnsworth C.A."/>
            <person name="Good R.T."/>
            <person name="Han L.B."/>
            <person name="Han Y.C."/>
            <person name="Hatje K."/>
            <person name="Horne I."/>
            <person name="Huang Y.P."/>
            <person name="Hughes D.S."/>
            <person name="Jacquin-Joly E."/>
            <person name="James W."/>
            <person name="Jhangiani S."/>
            <person name="Kollmar M."/>
            <person name="Kuwar S.S."/>
            <person name="Li S."/>
            <person name="Liu N.Y."/>
            <person name="Maibeche M.T."/>
            <person name="Miller J.R."/>
            <person name="Montagne N."/>
            <person name="Perry T."/>
            <person name="Qu J."/>
            <person name="Song S.V."/>
            <person name="Sutton G.G."/>
            <person name="Vogel H."/>
            <person name="Walenz B.P."/>
            <person name="Xu W."/>
            <person name="Zhang H.J."/>
            <person name="Zou Z."/>
            <person name="Batterham P."/>
            <person name="Edwards O.R."/>
            <person name="Feyereisen R."/>
            <person name="Gibbs R.A."/>
            <person name="Heckel D.G."/>
            <person name="McGrath A."/>
            <person name="Robin C."/>
            <person name="Scherer S.E."/>
            <person name="Worley K.C."/>
            <person name="Wu Y.D."/>
        </authorList>
    </citation>
    <scope>NUCLEOTIDE SEQUENCE [LARGE SCALE GENOMIC DNA]</scope>
    <source>
        <strain evidence="2">Harm_GR_Male_#8</strain>
        <tissue evidence="2">Whole organism</tissue>
    </source>
</reference>
<feature type="compositionally biased region" description="Basic and acidic residues" evidence="1">
    <location>
        <begin position="103"/>
        <end position="124"/>
    </location>
</feature>
<evidence type="ECO:0000256" key="1">
    <source>
        <dbReference type="SAM" id="MobiDB-lite"/>
    </source>
</evidence>
<feature type="compositionally biased region" description="Polar residues" evidence="1">
    <location>
        <begin position="178"/>
        <end position="187"/>
    </location>
</feature>
<gene>
    <name evidence="2" type="primary">HaOG202610</name>
    <name evidence="2" type="ORF">B5X24_HaOG202610</name>
</gene>
<sequence>MPQSIEATHIVVECQKTPNGRKNRHVCVPKSWVQLKMHGNRVSIVYPSEDKERTDLRVRNMEPADKDWDFYIGDIKAENTYEYCSAYVKRESGCKQTNSQDTCNKRKERESEEQPHVERKESLKVRLKLLKPSSEKKRKKSRSSDYAIITEPTAYSEEEPVSEDIVDGEENIPKQPAESFNMTTEISPQPPETSNMTTEFSSSSTSTPSSTVNQSTTVPQKTPFEVKMNEIIQSLMPETILQQIPMNTNNEEIAKLLAMQVENNSKAANLAFPKLTPEDRAFIINLESEHTKTVYNIRVLLEFVKMLCTNVLHNRNTLGKMIKAYGPIETDTGDQQQPGTSNVGNTQDVEMPADPNIPVSSTQNAGEDAPMLPTSTTGEPNTDKEENGKREKINWILKHPDPGKDLIELGKHSGVYVSADGLKKCKEKSDSVESFAKSLLPEVFSEDNTAEIEGKIMRPPMYFPAKIALVNFAMDYGQQVGWKEMEFELILHSLRDVLHDDLDYPEICGNNDQHCTCCLLKQ</sequence>
<keyword evidence="3" id="KW-1185">Reference proteome</keyword>
<dbReference type="EMBL" id="KZ149912">
    <property type="protein sequence ID" value="PZC78075.1"/>
    <property type="molecule type" value="Genomic_DNA"/>
</dbReference>
<dbReference type="OrthoDB" id="7460098at2759"/>
<organism evidence="2 3">
    <name type="scientific">Helicoverpa armigera</name>
    <name type="common">Cotton bollworm</name>
    <name type="synonym">Heliothis armigera</name>
    <dbReference type="NCBI Taxonomy" id="29058"/>
    <lineage>
        <taxon>Eukaryota</taxon>
        <taxon>Metazoa</taxon>
        <taxon>Ecdysozoa</taxon>
        <taxon>Arthropoda</taxon>
        <taxon>Hexapoda</taxon>
        <taxon>Insecta</taxon>
        <taxon>Pterygota</taxon>
        <taxon>Neoptera</taxon>
        <taxon>Endopterygota</taxon>
        <taxon>Lepidoptera</taxon>
        <taxon>Glossata</taxon>
        <taxon>Ditrysia</taxon>
        <taxon>Noctuoidea</taxon>
        <taxon>Noctuidae</taxon>
        <taxon>Heliothinae</taxon>
        <taxon>Helicoverpa</taxon>
    </lineage>
</organism>
<name>A0A2W1BWQ2_HELAM</name>
<proteinExistence type="predicted"/>
<feature type="compositionally biased region" description="Acidic residues" evidence="1">
    <location>
        <begin position="156"/>
        <end position="170"/>
    </location>
</feature>
<accession>A0A2W1BWQ2</accession>
<feature type="region of interest" description="Disordered" evidence="1">
    <location>
        <begin position="95"/>
        <end position="220"/>
    </location>
</feature>
<evidence type="ECO:0000313" key="3">
    <source>
        <dbReference type="Proteomes" id="UP000249218"/>
    </source>
</evidence>